<dbReference type="Proteomes" id="UP000290527">
    <property type="component" value="Unassembled WGS sequence"/>
</dbReference>
<protein>
    <submittedName>
        <fullName evidence="2">Uncharacterized protein</fullName>
    </submittedName>
</protein>
<reference evidence="2 3" key="1">
    <citation type="journal article" date="2019" name="Int. J. Syst. Evol. Microbiol.">
        <title>Methanofervidicoccus abyssi gen. nov., sp. nov., a hydrogenotrophic methanogen, isolated from a hydrothermal vent chimney in the Mid-Cayman Spreading Center, the Caribbean Sea.</title>
        <authorList>
            <person name="Sakai S."/>
            <person name="Takaki Y."/>
            <person name="Miyazaki M."/>
            <person name="Ogawara M."/>
            <person name="Yanagawa K."/>
            <person name="Miyazaki J."/>
            <person name="Takai K."/>
        </authorList>
    </citation>
    <scope>NUCLEOTIDE SEQUENCE [LARGE SCALE GENOMIC DNA]</scope>
    <source>
        <strain evidence="2 3">HHB</strain>
    </source>
</reference>
<keyword evidence="3" id="KW-1185">Reference proteome</keyword>
<proteinExistence type="predicted"/>
<keyword evidence="1" id="KW-0472">Membrane</keyword>
<keyword evidence="1" id="KW-1133">Transmembrane helix</keyword>
<dbReference type="RefSeq" id="WP_131007330.1">
    <property type="nucleotide sequence ID" value="NZ_BFAX01000003.1"/>
</dbReference>
<evidence type="ECO:0000256" key="1">
    <source>
        <dbReference type="SAM" id="Phobius"/>
    </source>
</evidence>
<name>A0A401HQL7_9EURY</name>
<keyword evidence="1" id="KW-0812">Transmembrane</keyword>
<evidence type="ECO:0000313" key="2">
    <source>
        <dbReference type="EMBL" id="GBF36564.1"/>
    </source>
</evidence>
<dbReference type="EMBL" id="BFAX01000003">
    <property type="protein sequence ID" value="GBF36564.1"/>
    <property type="molecule type" value="Genomic_DNA"/>
</dbReference>
<evidence type="ECO:0000313" key="3">
    <source>
        <dbReference type="Proteomes" id="UP000290527"/>
    </source>
</evidence>
<feature type="transmembrane region" description="Helical" evidence="1">
    <location>
        <begin position="29"/>
        <end position="47"/>
    </location>
</feature>
<dbReference type="AlphaFoldDB" id="A0A401HQL7"/>
<dbReference type="OrthoDB" id="386616at2157"/>
<organism evidence="2 3">
    <name type="scientific">Methanofervidicoccus abyssi</name>
    <dbReference type="NCBI Taxonomy" id="2082189"/>
    <lineage>
        <taxon>Archaea</taxon>
        <taxon>Methanobacteriati</taxon>
        <taxon>Methanobacteriota</taxon>
        <taxon>Methanomada group</taxon>
        <taxon>Methanococci</taxon>
        <taxon>Methanococcales</taxon>
        <taxon>Methanofervidicoccus</taxon>
    </lineage>
</organism>
<comment type="caution">
    <text evidence="2">The sequence shown here is derived from an EMBL/GenBank/DDBJ whole genome shotgun (WGS) entry which is preliminary data.</text>
</comment>
<sequence>MNEIDFVKKLVFKIAEIGDKKKIVDSSTLFGLNLIIQILLSITYFLPNLQENLISINQMLDYEIHRWGVPLCVLLLLEKDLGEKESTQPFVEYIESFESSEIMSRELKNHESHLASIYFFHNY</sequence>
<accession>A0A401HQL7</accession>
<gene>
    <name evidence="2" type="ORF">MHHB_P0794</name>
</gene>